<feature type="signal peptide" evidence="1">
    <location>
        <begin position="1"/>
        <end position="23"/>
    </location>
</feature>
<organism evidence="2 3">
    <name type="scientific">Massilia forsythiae</name>
    <dbReference type="NCBI Taxonomy" id="2728020"/>
    <lineage>
        <taxon>Bacteria</taxon>
        <taxon>Pseudomonadati</taxon>
        <taxon>Pseudomonadota</taxon>
        <taxon>Betaproteobacteria</taxon>
        <taxon>Burkholderiales</taxon>
        <taxon>Oxalobacteraceae</taxon>
        <taxon>Telluria group</taxon>
        <taxon>Massilia</taxon>
    </lineage>
</organism>
<sequence>MIKSIFNTVVLTSCLALAGGAIAATPTANTSVSSEQQGMHQWQVLGGKLILITGTYQDILAYKRSLTFYFESKPGEEWMHAPVLDGDNRNALTWFSISQGEQTVADAAVVAGANGVEVVIAETKPRVVAPISVTWYRFTQAGDNDTDGPAYFFKKTSSRNYPANAKLTVEQVLKKEVATKIKK</sequence>
<dbReference type="EMBL" id="CP051685">
    <property type="protein sequence ID" value="QJE01009.1"/>
    <property type="molecule type" value="Genomic_DNA"/>
</dbReference>
<evidence type="ECO:0000256" key="1">
    <source>
        <dbReference type="SAM" id="SignalP"/>
    </source>
</evidence>
<feature type="chain" id="PRO_5031124800" evidence="1">
    <location>
        <begin position="24"/>
        <end position="183"/>
    </location>
</feature>
<protein>
    <submittedName>
        <fullName evidence="2">Uncharacterized protein</fullName>
    </submittedName>
</protein>
<proteinExistence type="predicted"/>
<reference evidence="2 3" key="1">
    <citation type="submission" date="2020-04" db="EMBL/GenBank/DDBJ databases">
        <title>Genome sequencing of novel species.</title>
        <authorList>
            <person name="Heo J."/>
            <person name="Kim S.-J."/>
            <person name="Kim J.-S."/>
            <person name="Hong S.-B."/>
            <person name="Kwon S.-W."/>
        </authorList>
    </citation>
    <scope>NUCLEOTIDE SEQUENCE [LARGE SCALE GENOMIC DNA]</scope>
    <source>
        <strain evidence="2 3">GN2-R2</strain>
    </source>
</reference>
<evidence type="ECO:0000313" key="2">
    <source>
        <dbReference type="EMBL" id="QJE01009.1"/>
    </source>
</evidence>
<dbReference type="AlphaFoldDB" id="A0A7Z2VXE9"/>
<gene>
    <name evidence="2" type="ORF">HH212_14010</name>
</gene>
<evidence type="ECO:0000313" key="3">
    <source>
        <dbReference type="Proteomes" id="UP000502415"/>
    </source>
</evidence>
<dbReference type="KEGG" id="mfy:HH212_14010"/>
<name>A0A7Z2VXE9_9BURK</name>
<dbReference type="Proteomes" id="UP000502415">
    <property type="component" value="Chromosome"/>
</dbReference>
<keyword evidence="1" id="KW-0732">Signal</keyword>
<accession>A0A7Z2VXE9</accession>
<dbReference type="RefSeq" id="WP_170203038.1">
    <property type="nucleotide sequence ID" value="NZ_CP051685.1"/>
</dbReference>
<keyword evidence="3" id="KW-1185">Reference proteome</keyword>